<proteinExistence type="predicted"/>
<keyword evidence="2" id="KW-1185">Reference proteome</keyword>
<organism evidence="1 2">
    <name type="scientific">Dreissena polymorpha</name>
    <name type="common">Zebra mussel</name>
    <name type="synonym">Mytilus polymorpha</name>
    <dbReference type="NCBI Taxonomy" id="45954"/>
    <lineage>
        <taxon>Eukaryota</taxon>
        <taxon>Metazoa</taxon>
        <taxon>Spiralia</taxon>
        <taxon>Lophotrochozoa</taxon>
        <taxon>Mollusca</taxon>
        <taxon>Bivalvia</taxon>
        <taxon>Autobranchia</taxon>
        <taxon>Heteroconchia</taxon>
        <taxon>Euheterodonta</taxon>
        <taxon>Imparidentia</taxon>
        <taxon>Neoheterodontei</taxon>
        <taxon>Myida</taxon>
        <taxon>Dreissenoidea</taxon>
        <taxon>Dreissenidae</taxon>
        <taxon>Dreissena</taxon>
    </lineage>
</organism>
<dbReference type="AlphaFoldDB" id="A0A9D4MW16"/>
<reference evidence="1" key="2">
    <citation type="submission" date="2020-11" db="EMBL/GenBank/DDBJ databases">
        <authorList>
            <person name="McCartney M.A."/>
            <person name="Auch B."/>
            <person name="Kono T."/>
            <person name="Mallez S."/>
            <person name="Becker A."/>
            <person name="Gohl D.M."/>
            <person name="Silverstein K.A.T."/>
            <person name="Koren S."/>
            <person name="Bechman K.B."/>
            <person name="Herman A."/>
            <person name="Abrahante J.E."/>
            <person name="Garbe J."/>
        </authorList>
    </citation>
    <scope>NUCLEOTIDE SEQUENCE</scope>
    <source>
        <strain evidence="1">Duluth1</strain>
        <tissue evidence="1">Whole animal</tissue>
    </source>
</reference>
<evidence type="ECO:0000313" key="2">
    <source>
        <dbReference type="Proteomes" id="UP000828390"/>
    </source>
</evidence>
<accession>A0A9D4MW16</accession>
<reference evidence="1" key="1">
    <citation type="journal article" date="2019" name="bioRxiv">
        <title>The Genome of the Zebra Mussel, Dreissena polymorpha: A Resource for Invasive Species Research.</title>
        <authorList>
            <person name="McCartney M.A."/>
            <person name="Auch B."/>
            <person name="Kono T."/>
            <person name="Mallez S."/>
            <person name="Zhang Y."/>
            <person name="Obille A."/>
            <person name="Becker A."/>
            <person name="Abrahante J.E."/>
            <person name="Garbe J."/>
            <person name="Badalamenti J.P."/>
            <person name="Herman A."/>
            <person name="Mangelson H."/>
            <person name="Liachko I."/>
            <person name="Sullivan S."/>
            <person name="Sone E.D."/>
            <person name="Koren S."/>
            <person name="Silverstein K.A.T."/>
            <person name="Beckman K.B."/>
            <person name="Gohl D.M."/>
        </authorList>
    </citation>
    <scope>NUCLEOTIDE SEQUENCE</scope>
    <source>
        <strain evidence="1">Duluth1</strain>
        <tissue evidence="1">Whole animal</tissue>
    </source>
</reference>
<evidence type="ECO:0000313" key="1">
    <source>
        <dbReference type="EMBL" id="KAH3882844.1"/>
    </source>
</evidence>
<dbReference type="Proteomes" id="UP000828390">
    <property type="component" value="Unassembled WGS sequence"/>
</dbReference>
<protein>
    <submittedName>
        <fullName evidence="1">Uncharacterized protein</fullName>
    </submittedName>
</protein>
<name>A0A9D4MW16_DREPO</name>
<dbReference type="EMBL" id="JAIWYP010000001">
    <property type="protein sequence ID" value="KAH3882844.1"/>
    <property type="molecule type" value="Genomic_DNA"/>
</dbReference>
<gene>
    <name evidence="1" type="ORF">DPMN_006789</name>
</gene>
<sequence length="51" mass="5511">MPCAAPAGQCPPSYVTVTFGPLTQNVSKDLTTVHPEVWSLICDLDDSTKYL</sequence>
<comment type="caution">
    <text evidence="1">The sequence shown here is derived from an EMBL/GenBank/DDBJ whole genome shotgun (WGS) entry which is preliminary data.</text>
</comment>